<evidence type="ECO:0000256" key="5">
    <source>
        <dbReference type="ARBA" id="ARBA00022989"/>
    </source>
</evidence>
<name>A0A6B2QXT1_9BURK</name>
<dbReference type="InterPro" id="IPR005115">
    <property type="entry name" value="Gly_transporter"/>
</dbReference>
<organism evidence="9">
    <name type="scientific">Sheuella amnicola</name>
    <dbReference type="NCBI Taxonomy" id="2707330"/>
    <lineage>
        <taxon>Bacteria</taxon>
        <taxon>Pseudomonadati</taxon>
        <taxon>Pseudomonadota</taxon>
        <taxon>Betaproteobacteria</taxon>
        <taxon>Burkholderiales</taxon>
        <taxon>Alcaligenaceae</taxon>
        <taxon>Sheuella</taxon>
    </lineage>
</organism>
<keyword evidence="3" id="KW-1003">Cell membrane</keyword>
<feature type="transmembrane region" description="Helical" evidence="7">
    <location>
        <begin position="178"/>
        <end position="198"/>
    </location>
</feature>
<dbReference type="EMBL" id="JAAGRN010000003">
    <property type="protein sequence ID" value="NDY82823.1"/>
    <property type="molecule type" value="Genomic_DNA"/>
</dbReference>
<dbReference type="Pfam" id="PF03458">
    <property type="entry name" value="Gly_transporter"/>
    <property type="match status" value="2"/>
</dbReference>
<evidence type="ECO:0000256" key="3">
    <source>
        <dbReference type="ARBA" id="ARBA00022475"/>
    </source>
</evidence>
<feature type="transmembrane region" description="Helical" evidence="7">
    <location>
        <begin position="6"/>
        <end position="24"/>
    </location>
</feature>
<evidence type="ECO:0000256" key="1">
    <source>
        <dbReference type="ARBA" id="ARBA00004651"/>
    </source>
</evidence>
<dbReference type="PANTHER" id="PTHR30506:SF3">
    <property type="entry name" value="UPF0126 INNER MEMBRANE PROTEIN YADS-RELATED"/>
    <property type="match status" value="1"/>
</dbReference>
<dbReference type="GO" id="GO:0005886">
    <property type="term" value="C:plasma membrane"/>
    <property type="evidence" value="ECO:0007669"/>
    <property type="project" value="UniProtKB-SubCell"/>
</dbReference>
<reference evidence="9" key="1">
    <citation type="submission" date="2020-02" db="EMBL/GenBank/DDBJ databases">
        <authorList>
            <person name="Chen W.-M."/>
        </authorList>
    </citation>
    <scope>NUCLEOTIDE SEQUENCE</scope>
    <source>
        <strain evidence="9">NBD-18</strain>
    </source>
</reference>
<feature type="transmembrane region" description="Helical" evidence="7">
    <location>
        <begin position="152"/>
        <end position="172"/>
    </location>
</feature>
<comment type="caution">
    <text evidence="9">The sequence shown here is derived from an EMBL/GenBank/DDBJ whole genome shotgun (WGS) entry which is preliminary data.</text>
</comment>
<dbReference type="AlphaFoldDB" id="A0A6B2QXT1"/>
<comment type="subcellular location">
    <subcellularLocation>
        <location evidence="1">Cell membrane</location>
        <topology evidence="1">Multi-pass membrane protein</topology>
    </subcellularLocation>
</comment>
<feature type="domain" description="Glycine transporter" evidence="8">
    <location>
        <begin position="94"/>
        <end position="167"/>
    </location>
</feature>
<evidence type="ECO:0000256" key="2">
    <source>
        <dbReference type="ARBA" id="ARBA00008193"/>
    </source>
</evidence>
<sequence>MDTLSFWLAVAGTVAFAVTAVLAVADRGVDIFGVIVLGVITAVGGGTMRDLILGEPVFWSGNLLLVQIAIFASIAAFVGRSFFTQPQVFTLMLYLDAVGAALFGMQGALKTWEMGFGGLLGAVMLGVLTAIGGGLMRDVLAGRQTLLMSSEIYAIPVLIGSSALVLLLGVFPEAHTETVLACAFFTFSMRVIAIHWNLRVPSYLITKSKIDAPDHSVRWDRKD</sequence>
<keyword evidence="4 7" id="KW-0812">Transmembrane</keyword>
<evidence type="ECO:0000256" key="6">
    <source>
        <dbReference type="ARBA" id="ARBA00023136"/>
    </source>
</evidence>
<dbReference type="PANTHER" id="PTHR30506">
    <property type="entry name" value="INNER MEMBRANE PROTEIN"/>
    <property type="match status" value="1"/>
</dbReference>
<feature type="transmembrane region" description="Helical" evidence="7">
    <location>
        <begin position="31"/>
        <end position="52"/>
    </location>
</feature>
<evidence type="ECO:0000259" key="8">
    <source>
        <dbReference type="Pfam" id="PF03458"/>
    </source>
</evidence>
<keyword evidence="5 7" id="KW-1133">Transmembrane helix</keyword>
<accession>A0A6B2QXT1</accession>
<gene>
    <name evidence="9" type="ORF">G3I67_06220</name>
</gene>
<comment type="similarity">
    <text evidence="2">Belongs to the UPF0126 family.</text>
</comment>
<protein>
    <submittedName>
        <fullName evidence="9">Trimeric intracellular cation channel family protein</fullName>
    </submittedName>
</protein>
<feature type="domain" description="Glycine transporter" evidence="8">
    <location>
        <begin position="7"/>
        <end position="78"/>
    </location>
</feature>
<evidence type="ECO:0000256" key="4">
    <source>
        <dbReference type="ARBA" id="ARBA00022692"/>
    </source>
</evidence>
<proteinExistence type="inferred from homology"/>
<feature type="transmembrane region" description="Helical" evidence="7">
    <location>
        <begin position="115"/>
        <end position="140"/>
    </location>
</feature>
<evidence type="ECO:0000256" key="7">
    <source>
        <dbReference type="SAM" id="Phobius"/>
    </source>
</evidence>
<feature type="transmembrane region" description="Helical" evidence="7">
    <location>
        <begin position="58"/>
        <end position="79"/>
    </location>
</feature>
<feature type="transmembrane region" description="Helical" evidence="7">
    <location>
        <begin position="91"/>
        <end position="109"/>
    </location>
</feature>
<keyword evidence="6 7" id="KW-0472">Membrane</keyword>
<evidence type="ECO:0000313" key="9">
    <source>
        <dbReference type="EMBL" id="NDY82823.1"/>
    </source>
</evidence>